<accession>A0A6I6N1N1</accession>
<organism evidence="1 2">
    <name type="scientific">Streptomyces broussonetiae</name>
    <dbReference type="NCBI Taxonomy" id="2686304"/>
    <lineage>
        <taxon>Bacteria</taxon>
        <taxon>Bacillati</taxon>
        <taxon>Actinomycetota</taxon>
        <taxon>Actinomycetes</taxon>
        <taxon>Kitasatosporales</taxon>
        <taxon>Streptomycetaceae</taxon>
        <taxon>Streptomyces</taxon>
    </lineage>
</organism>
<dbReference type="RefSeq" id="WP_158916746.1">
    <property type="nucleotide sequence ID" value="NZ_CP047020.1"/>
</dbReference>
<reference evidence="1 2" key="1">
    <citation type="submission" date="2019-12" db="EMBL/GenBank/DDBJ databases">
        <title>Streptomyces sp. strain T44 isolated from rhizosphere soil of Broussonetia papyrifera.</title>
        <authorList>
            <person name="Mo P."/>
        </authorList>
    </citation>
    <scope>NUCLEOTIDE SEQUENCE [LARGE SCALE GENOMIC DNA]</scope>
    <source>
        <strain evidence="1 2">T44</strain>
    </source>
</reference>
<protein>
    <submittedName>
        <fullName evidence="1">DUF4259 domain-containing protein</fullName>
    </submittedName>
</protein>
<gene>
    <name evidence="1" type="ORF">GQF42_00695</name>
</gene>
<evidence type="ECO:0000313" key="2">
    <source>
        <dbReference type="Proteomes" id="UP000436138"/>
    </source>
</evidence>
<name>A0A6I6N1N1_9ACTN</name>
<dbReference type="InterPro" id="IPR025355">
    <property type="entry name" value="DUF4259"/>
</dbReference>
<keyword evidence="2" id="KW-1185">Reference proteome</keyword>
<dbReference type="Pfam" id="PF14078">
    <property type="entry name" value="DUF4259"/>
    <property type="match status" value="1"/>
</dbReference>
<evidence type="ECO:0000313" key="1">
    <source>
        <dbReference type="EMBL" id="QHA02076.1"/>
    </source>
</evidence>
<proteinExistence type="predicted"/>
<dbReference type="KEGG" id="sbro:GQF42_00695"/>
<sequence length="145" mass="15642">MGTWDVGPFDNDDAADFALALDEATLDNRESLVRSALERAANAMDYLSDTDAVLAVAAAALVVAQHPGGEPTCANYGPSQPMPKFPADFKKLAVDALGQVVAESSELAERWDESSNGRKWSQAITRLRDILDPPIPPQEEVLFDI</sequence>
<dbReference type="AlphaFoldDB" id="A0A6I6N1N1"/>
<dbReference type="Proteomes" id="UP000436138">
    <property type="component" value="Chromosome"/>
</dbReference>
<dbReference type="EMBL" id="CP047020">
    <property type="protein sequence ID" value="QHA02076.1"/>
    <property type="molecule type" value="Genomic_DNA"/>
</dbReference>